<dbReference type="SMART" id="SM00184">
    <property type="entry name" value="RING"/>
    <property type="match status" value="1"/>
</dbReference>
<name>A0A8S0U2D4_OLEEU</name>
<dbReference type="InterPro" id="IPR013083">
    <property type="entry name" value="Znf_RING/FYVE/PHD"/>
</dbReference>
<evidence type="ECO:0000256" key="1">
    <source>
        <dbReference type="ARBA" id="ARBA00000900"/>
    </source>
</evidence>
<dbReference type="PROSITE" id="PS00518">
    <property type="entry name" value="ZF_RING_1"/>
    <property type="match status" value="1"/>
</dbReference>
<dbReference type="Pfam" id="PF13639">
    <property type="entry name" value="zf-RING_2"/>
    <property type="match status" value="1"/>
</dbReference>
<dbReference type="Gramene" id="OE9A065526T1">
    <property type="protein sequence ID" value="OE9A065526C1"/>
    <property type="gene ID" value="OE9A065526"/>
</dbReference>
<keyword evidence="11" id="KW-0436">Ligase</keyword>
<evidence type="ECO:0000256" key="8">
    <source>
        <dbReference type="ARBA" id="ARBA00023163"/>
    </source>
</evidence>
<keyword evidence="8" id="KW-0804">Transcription</keyword>
<organism evidence="11 12">
    <name type="scientific">Olea europaea subsp. europaea</name>
    <dbReference type="NCBI Taxonomy" id="158383"/>
    <lineage>
        <taxon>Eukaryota</taxon>
        <taxon>Viridiplantae</taxon>
        <taxon>Streptophyta</taxon>
        <taxon>Embryophyta</taxon>
        <taxon>Tracheophyta</taxon>
        <taxon>Spermatophyta</taxon>
        <taxon>Magnoliopsida</taxon>
        <taxon>eudicotyledons</taxon>
        <taxon>Gunneridae</taxon>
        <taxon>Pentapetalae</taxon>
        <taxon>asterids</taxon>
        <taxon>lamiids</taxon>
        <taxon>Lamiales</taxon>
        <taxon>Oleaceae</taxon>
        <taxon>Oleeae</taxon>
        <taxon>Olea</taxon>
    </lineage>
</organism>
<evidence type="ECO:0000256" key="6">
    <source>
        <dbReference type="ARBA" id="ARBA00022833"/>
    </source>
</evidence>
<dbReference type="PANTHER" id="PTHR46077:SF1">
    <property type="entry name" value="TOP1 BINDING ARGININE_SERINE RICH PROTEIN, E3 UBIQUITIN LIGASE"/>
    <property type="match status" value="1"/>
</dbReference>
<comment type="caution">
    <text evidence="11">The sequence shown here is derived from an EMBL/GenBank/DDBJ whole genome shotgun (WGS) entry which is preliminary data.</text>
</comment>
<accession>A0A8S0U2D4</accession>
<keyword evidence="6" id="KW-0862">Zinc</keyword>
<dbReference type="EC" id="2.3.2.27" evidence="2"/>
<dbReference type="EMBL" id="CACTIH010007354">
    <property type="protein sequence ID" value="CAA3010972.1"/>
    <property type="molecule type" value="Genomic_DNA"/>
</dbReference>
<dbReference type="PANTHER" id="PTHR46077">
    <property type="entry name" value="E3 UBIQUITIN-PROTEIN LIGASE TOPORS"/>
    <property type="match status" value="1"/>
</dbReference>
<dbReference type="GO" id="GO:0061630">
    <property type="term" value="F:ubiquitin protein ligase activity"/>
    <property type="evidence" value="ECO:0007669"/>
    <property type="project" value="UniProtKB-EC"/>
</dbReference>
<dbReference type="Proteomes" id="UP000594638">
    <property type="component" value="Unassembled WGS sequence"/>
</dbReference>
<feature type="domain" description="RING-type" evidence="10">
    <location>
        <begin position="88"/>
        <end position="129"/>
    </location>
</feature>
<keyword evidence="5 9" id="KW-0863">Zinc-finger</keyword>
<dbReference type="AlphaFoldDB" id="A0A8S0U2D4"/>
<dbReference type="GO" id="GO:0006513">
    <property type="term" value="P:protein monoubiquitination"/>
    <property type="evidence" value="ECO:0007669"/>
    <property type="project" value="TreeGrafter"/>
</dbReference>
<evidence type="ECO:0000313" key="12">
    <source>
        <dbReference type="Proteomes" id="UP000594638"/>
    </source>
</evidence>
<comment type="catalytic activity">
    <reaction evidence="1">
        <text>S-ubiquitinyl-[E2 ubiquitin-conjugating enzyme]-L-cysteine + [acceptor protein]-L-lysine = [E2 ubiquitin-conjugating enzyme]-L-cysteine + N(6)-ubiquitinyl-[acceptor protein]-L-lysine.</text>
        <dbReference type="EC" id="2.3.2.27"/>
    </reaction>
</comment>
<evidence type="ECO:0000256" key="7">
    <source>
        <dbReference type="ARBA" id="ARBA00023015"/>
    </source>
</evidence>
<evidence type="ECO:0000256" key="3">
    <source>
        <dbReference type="ARBA" id="ARBA00022679"/>
    </source>
</evidence>
<keyword evidence="4" id="KW-0479">Metal-binding</keyword>
<dbReference type="Gene3D" id="3.30.40.10">
    <property type="entry name" value="Zinc/RING finger domain, C3HC4 (zinc finger)"/>
    <property type="match status" value="1"/>
</dbReference>
<dbReference type="PROSITE" id="PS50089">
    <property type="entry name" value="ZF_RING_2"/>
    <property type="match status" value="1"/>
</dbReference>
<dbReference type="GO" id="GO:0016874">
    <property type="term" value="F:ligase activity"/>
    <property type="evidence" value="ECO:0007669"/>
    <property type="project" value="UniProtKB-KW"/>
</dbReference>
<keyword evidence="7" id="KW-0805">Transcription regulation</keyword>
<dbReference type="GO" id="GO:0000209">
    <property type="term" value="P:protein polyubiquitination"/>
    <property type="evidence" value="ECO:0007669"/>
    <property type="project" value="TreeGrafter"/>
</dbReference>
<proteinExistence type="predicted"/>
<dbReference type="OrthoDB" id="5600418at2759"/>
<evidence type="ECO:0000259" key="10">
    <source>
        <dbReference type="PROSITE" id="PS50089"/>
    </source>
</evidence>
<dbReference type="InterPro" id="IPR017907">
    <property type="entry name" value="Znf_RING_CS"/>
</dbReference>
<dbReference type="SUPFAM" id="SSF57850">
    <property type="entry name" value="RING/U-box"/>
    <property type="match status" value="1"/>
</dbReference>
<evidence type="ECO:0000256" key="2">
    <source>
        <dbReference type="ARBA" id="ARBA00012483"/>
    </source>
</evidence>
<keyword evidence="3" id="KW-0808">Transferase</keyword>
<gene>
    <name evidence="11" type="ORF">OLEA9_A065526</name>
</gene>
<keyword evidence="12" id="KW-1185">Reference proteome</keyword>
<dbReference type="GO" id="GO:0008270">
    <property type="term" value="F:zinc ion binding"/>
    <property type="evidence" value="ECO:0007669"/>
    <property type="project" value="UniProtKB-KW"/>
</dbReference>
<evidence type="ECO:0000256" key="4">
    <source>
        <dbReference type="ARBA" id="ARBA00022723"/>
    </source>
</evidence>
<sequence length="353" mass="41539">MTVSSNIEMFGAILKVWDRSAIALKGWNQMCNFLVNLLLLRLSRLSAQLKLEYNKNPPSRLLTQSRLMDSHGRSFSKRIAESVVGKSCPICLRHVEIRDAAVVIPCMHTYCTLCIRRWSDLKRKCPLCNTDFDSWFYKINLSSRKFKKENLLPSGEDKMVNLTFRDDYAFRRRRTQFFQQRLITRSREESRNARSRVRPLPRQRTFGHEGHEHPRIIAERVKQWRASIYEHRLQAVPLSSKTFLVQKMEGHNGIKQIILKKIEPWIQRELQAVLGDPDPTIIVHVATSIFFSRHEKKHKGFPEQVGSEDDFLAPLRPFLHEQTDMFWHELRCFAESSFSMETYDTLVEYKALD</sequence>
<dbReference type="InterPro" id="IPR001841">
    <property type="entry name" value="Znf_RING"/>
</dbReference>
<protein>
    <recommendedName>
        <fullName evidence="2">RING-type E3 ubiquitin transferase</fullName>
        <ecNumber evidence="2">2.3.2.27</ecNumber>
    </recommendedName>
</protein>
<evidence type="ECO:0000256" key="9">
    <source>
        <dbReference type="PROSITE-ProRule" id="PRU00175"/>
    </source>
</evidence>
<evidence type="ECO:0000313" key="11">
    <source>
        <dbReference type="EMBL" id="CAA3010972.1"/>
    </source>
</evidence>
<evidence type="ECO:0000256" key="5">
    <source>
        <dbReference type="ARBA" id="ARBA00022771"/>
    </source>
</evidence>
<reference evidence="11 12" key="1">
    <citation type="submission" date="2019-12" db="EMBL/GenBank/DDBJ databases">
        <authorList>
            <person name="Alioto T."/>
            <person name="Alioto T."/>
            <person name="Gomez Garrido J."/>
        </authorList>
    </citation>
    <scope>NUCLEOTIDE SEQUENCE [LARGE SCALE GENOMIC DNA]</scope>
</reference>